<dbReference type="SMART" id="SM00487">
    <property type="entry name" value="DEXDc"/>
    <property type="match status" value="1"/>
</dbReference>
<sequence length="423" mass="46856">MTFQDLNLIPAVLKALSKENYTTPTPIQEQAIPAVLAGRDLFGCAQTGTGKTAAFAVPIVQLLSEQQIRPNTQRRIRSLILSPTRELALQISDNIQAYSQYTHLRSLAIVGGVSQKVQERSLDQGADIVIATPGRLIDLMNQKRIDLQYVKILVLDEADRMLDMGFINDVKKIITKMPSKRQTLFFSATMPPEISKMVKSLLVNPVKVEITPVSSTVDRIKQSVYKVDKENKQKQLNHLLQDKSIASAMVFTRTKHGADRVVRELTKAKISAQAIHGNKSQNARQTALSNFRSGVTRVLVATDIAARGIDIEELSHVINFNLPNIPETYVHRIGRTGRAGQSGTAISFCEFDEIPYLKDIEKLIGKTIPEVKDHPYPMLNTTQPLKAEGSSTSAAVLKPAKSKANSMPKPKSQWLRKGSKTSR</sequence>
<dbReference type="PROSITE" id="PS51195">
    <property type="entry name" value="Q_MOTIF"/>
    <property type="match status" value="1"/>
</dbReference>
<evidence type="ECO:0000259" key="14">
    <source>
        <dbReference type="PROSITE" id="PS51194"/>
    </source>
</evidence>
<dbReference type="InterPro" id="IPR044742">
    <property type="entry name" value="DEAD/DEAH_RhlB"/>
</dbReference>
<dbReference type="PROSITE" id="PS00039">
    <property type="entry name" value="DEAD_ATP_HELICASE"/>
    <property type="match status" value="1"/>
</dbReference>
<evidence type="ECO:0000256" key="12">
    <source>
        <dbReference type="SAM" id="MobiDB-lite"/>
    </source>
</evidence>
<evidence type="ECO:0000256" key="3">
    <source>
        <dbReference type="ARBA" id="ARBA00022741"/>
    </source>
</evidence>
<dbReference type="GO" id="GO:0005829">
    <property type="term" value="C:cytosol"/>
    <property type="evidence" value="ECO:0007669"/>
    <property type="project" value="TreeGrafter"/>
</dbReference>
<comment type="similarity">
    <text evidence="7 11">Belongs to the DEAD box helicase family.</text>
</comment>
<dbReference type="PROSITE" id="PS51192">
    <property type="entry name" value="HELICASE_ATP_BIND_1"/>
    <property type="match status" value="1"/>
</dbReference>
<feature type="domain" description="DEAD-box RNA helicase Q" evidence="15">
    <location>
        <begin position="1"/>
        <end position="29"/>
    </location>
</feature>
<feature type="region of interest" description="Disordered" evidence="12">
    <location>
        <begin position="375"/>
        <end position="423"/>
    </location>
</feature>
<evidence type="ECO:0000256" key="7">
    <source>
        <dbReference type="ARBA" id="ARBA00038437"/>
    </source>
</evidence>
<keyword evidence="6 11" id="KW-0067">ATP-binding</keyword>
<dbReference type="EMBL" id="CP011058">
    <property type="protein sequence ID" value="AJY74297.1"/>
    <property type="molecule type" value="Genomic_DNA"/>
</dbReference>
<keyword evidence="5 11" id="KW-0347">Helicase</keyword>
<dbReference type="Gene3D" id="3.40.50.300">
    <property type="entry name" value="P-loop containing nucleotide triphosphate hydrolases"/>
    <property type="match status" value="2"/>
</dbReference>
<name>A0A0D5NH59_9BACL</name>
<feature type="domain" description="Helicase ATP-binding" evidence="13">
    <location>
        <begin position="32"/>
        <end position="208"/>
    </location>
</feature>
<dbReference type="EC" id="3.6.4.13" evidence="1"/>
<evidence type="ECO:0000313" key="17">
    <source>
        <dbReference type="Proteomes" id="UP000032633"/>
    </source>
</evidence>
<dbReference type="SMART" id="SM00490">
    <property type="entry name" value="HELICc"/>
    <property type="match status" value="1"/>
</dbReference>
<evidence type="ECO:0000256" key="10">
    <source>
        <dbReference type="PROSITE-ProRule" id="PRU00552"/>
    </source>
</evidence>
<dbReference type="PROSITE" id="PS51194">
    <property type="entry name" value="HELICASE_CTER"/>
    <property type="match status" value="1"/>
</dbReference>
<feature type="compositionally biased region" description="Polar residues" evidence="12">
    <location>
        <begin position="379"/>
        <end position="394"/>
    </location>
</feature>
<dbReference type="Pfam" id="PF00271">
    <property type="entry name" value="Helicase_C"/>
    <property type="match status" value="1"/>
</dbReference>
<comment type="catalytic activity">
    <reaction evidence="8">
        <text>ATP + H2O = ADP + phosphate + H(+)</text>
        <dbReference type="Rhea" id="RHEA:13065"/>
        <dbReference type="ChEBI" id="CHEBI:15377"/>
        <dbReference type="ChEBI" id="CHEBI:15378"/>
        <dbReference type="ChEBI" id="CHEBI:30616"/>
        <dbReference type="ChEBI" id="CHEBI:43474"/>
        <dbReference type="ChEBI" id="CHEBI:456216"/>
        <dbReference type="EC" id="3.6.4.13"/>
    </reaction>
</comment>
<dbReference type="GO" id="GO:0003723">
    <property type="term" value="F:RNA binding"/>
    <property type="evidence" value="ECO:0007669"/>
    <property type="project" value="UniProtKB-ARBA"/>
</dbReference>
<dbReference type="SUPFAM" id="SSF52540">
    <property type="entry name" value="P-loop containing nucleoside triphosphate hydrolases"/>
    <property type="match status" value="1"/>
</dbReference>
<dbReference type="CDD" id="cd18787">
    <property type="entry name" value="SF2_C_DEAD"/>
    <property type="match status" value="1"/>
</dbReference>
<dbReference type="InterPro" id="IPR027417">
    <property type="entry name" value="P-loop_NTPase"/>
</dbReference>
<evidence type="ECO:0000313" key="16">
    <source>
        <dbReference type="EMBL" id="AJY74297.1"/>
    </source>
</evidence>
<dbReference type="Pfam" id="PF00270">
    <property type="entry name" value="DEAD"/>
    <property type="match status" value="1"/>
</dbReference>
<dbReference type="PANTHER" id="PTHR47959">
    <property type="entry name" value="ATP-DEPENDENT RNA HELICASE RHLE-RELATED"/>
    <property type="match status" value="1"/>
</dbReference>
<dbReference type="InterPro" id="IPR014014">
    <property type="entry name" value="RNA_helicase_DEAD_Q_motif"/>
</dbReference>
<dbReference type="Proteomes" id="UP000032633">
    <property type="component" value="Chromosome"/>
</dbReference>
<reference evidence="16 17" key="1">
    <citation type="journal article" date="2015" name="J. Biotechnol.">
        <title>Complete genome sequence of Paenibacillus beijingensis 7188(T) (=DSM 24997(T)), a novel rhizobacterium from jujube garden soil.</title>
        <authorList>
            <person name="Kwak Y."/>
            <person name="Shin J.H."/>
        </authorList>
    </citation>
    <scope>NUCLEOTIDE SEQUENCE [LARGE SCALE GENOMIC DNA]</scope>
    <source>
        <strain evidence="16 17">DSM 24997</strain>
    </source>
</reference>
<evidence type="ECO:0000256" key="4">
    <source>
        <dbReference type="ARBA" id="ARBA00022801"/>
    </source>
</evidence>
<keyword evidence="2" id="KW-0963">Cytoplasm</keyword>
<dbReference type="RefSeq" id="WP_045669733.1">
    <property type="nucleotide sequence ID" value="NZ_CP011058.1"/>
</dbReference>
<protein>
    <recommendedName>
        <fullName evidence="9">ATP-dependent RNA helicase CshA</fullName>
        <ecNumber evidence="1">3.6.4.13</ecNumber>
    </recommendedName>
</protein>
<dbReference type="STRING" id="1126833.VN24_06515"/>
<dbReference type="HOGENOM" id="CLU_003041_28_3_9"/>
<dbReference type="InterPro" id="IPR000629">
    <property type="entry name" value="RNA-helicase_DEAD-box_CS"/>
</dbReference>
<dbReference type="GO" id="GO:0003724">
    <property type="term" value="F:RNA helicase activity"/>
    <property type="evidence" value="ECO:0007669"/>
    <property type="project" value="UniProtKB-EC"/>
</dbReference>
<dbReference type="InterPro" id="IPR014001">
    <property type="entry name" value="Helicase_ATP-bd"/>
</dbReference>
<dbReference type="GO" id="GO:0016787">
    <property type="term" value="F:hydrolase activity"/>
    <property type="evidence" value="ECO:0007669"/>
    <property type="project" value="UniProtKB-KW"/>
</dbReference>
<evidence type="ECO:0000256" key="2">
    <source>
        <dbReference type="ARBA" id="ARBA00022490"/>
    </source>
</evidence>
<feature type="short sequence motif" description="Q motif" evidence="10">
    <location>
        <begin position="1"/>
        <end position="29"/>
    </location>
</feature>
<keyword evidence="4 11" id="KW-0378">Hydrolase</keyword>
<keyword evidence="17" id="KW-1185">Reference proteome</keyword>
<evidence type="ECO:0000256" key="8">
    <source>
        <dbReference type="ARBA" id="ARBA00047984"/>
    </source>
</evidence>
<dbReference type="PANTHER" id="PTHR47959:SF13">
    <property type="entry name" value="ATP-DEPENDENT RNA HELICASE RHLE"/>
    <property type="match status" value="1"/>
</dbReference>
<feature type="domain" description="Helicase C-terminal" evidence="14">
    <location>
        <begin position="219"/>
        <end position="379"/>
    </location>
</feature>
<evidence type="ECO:0000256" key="1">
    <source>
        <dbReference type="ARBA" id="ARBA00012552"/>
    </source>
</evidence>
<evidence type="ECO:0000259" key="13">
    <source>
        <dbReference type="PROSITE" id="PS51192"/>
    </source>
</evidence>
<accession>A0A0D5NH59</accession>
<dbReference type="KEGG" id="pbj:VN24_06515"/>
<dbReference type="OrthoDB" id="9805696at2"/>
<keyword evidence="3 11" id="KW-0547">Nucleotide-binding</keyword>
<evidence type="ECO:0000256" key="5">
    <source>
        <dbReference type="ARBA" id="ARBA00022806"/>
    </source>
</evidence>
<dbReference type="GO" id="GO:0005524">
    <property type="term" value="F:ATP binding"/>
    <property type="evidence" value="ECO:0007669"/>
    <property type="project" value="UniProtKB-KW"/>
</dbReference>
<dbReference type="InterPro" id="IPR011545">
    <property type="entry name" value="DEAD/DEAH_box_helicase_dom"/>
</dbReference>
<dbReference type="InterPro" id="IPR001650">
    <property type="entry name" value="Helicase_C-like"/>
</dbReference>
<dbReference type="InterPro" id="IPR050079">
    <property type="entry name" value="DEAD_box_RNA_helicase"/>
</dbReference>
<dbReference type="CDD" id="cd00268">
    <property type="entry name" value="DEADc"/>
    <property type="match status" value="1"/>
</dbReference>
<evidence type="ECO:0000256" key="11">
    <source>
        <dbReference type="RuleBase" id="RU000492"/>
    </source>
</evidence>
<dbReference type="PATRIC" id="fig|1126833.4.peg.1419"/>
<reference evidence="17" key="2">
    <citation type="submission" date="2015-03" db="EMBL/GenBank/DDBJ databases">
        <title>Genome sequence of Paenibacillus beijingensis strain DSM 24997T.</title>
        <authorList>
            <person name="Kwak Y."/>
            <person name="Shin J.-H."/>
        </authorList>
    </citation>
    <scope>NUCLEOTIDE SEQUENCE [LARGE SCALE GENOMIC DNA]</scope>
    <source>
        <strain evidence="17">DSM 24997</strain>
    </source>
</reference>
<proteinExistence type="inferred from homology"/>
<dbReference type="FunFam" id="3.40.50.300:FF:000108">
    <property type="entry name" value="ATP-dependent RNA helicase RhlE"/>
    <property type="match status" value="1"/>
</dbReference>
<gene>
    <name evidence="16" type="ORF">VN24_06515</name>
</gene>
<evidence type="ECO:0000256" key="6">
    <source>
        <dbReference type="ARBA" id="ARBA00022840"/>
    </source>
</evidence>
<evidence type="ECO:0000256" key="9">
    <source>
        <dbReference type="ARBA" id="ARBA00067932"/>
    </source>
</evidence>
<dbReference type="AlphaFoldDB" id="A0A0D5NH59"/>
<organism evidence="16 17">
    <name type="scientific">Paenibacillus beijingensis</name>
    <dbReference type="NCBI Taxonomy" id="1126833"/>
    <lineage>
        <taxon>Bacteria</taxon>
        <taxon>Bacillati</taxon>
        <taxon>Bacillota</taxon>
        <taxon>Bacilli</taxon>
        <taxon>Bacillales</taxon>
        <taxon>Paenibacillaceae</taxon>
        <taxon>Paenibacillus</taxon>
    </lineage>
</organism>
<evidence type="ECO:0000259" key="15">
    <source>
        <dbReference type="PROSITE" id="PS51195"/>
    </source>
</evidence>